<evidence type="ECO:0000313" key="2">
    <source>
        <dbReference type="EMBL" id="PDQ35091.1"/>
    </source>
</evidence>
<dbReference type="GO" id="GO:0097367">
    <property type="term" value="F:carbohydrate derivative binding"/>
    <property type="evidence" value="ECO:0007669"/>
    <property type="project" value="InterPro"/>
</dbReference>
<proteinExistence type="predicted"/>
<reference evidence="3" key="1">
    <citation type="submission" date="2017-03" db="EMBL/GenBank/DDBJ databases">
        <authorList>
            <person name="Lund M.B."/>
        </authorList>
    </citation>
    <scope>NUCLEOTIDE SEQUENCE [LARGE SCALE GENOMIC DNA]</scope>
</reference>
<gene>
    <name evidence="2" type="ORF">B5766_08190</name>
</gene>
<evidence type="ECO:0000259" key="1">
    <source>
        <dbReference type="PROSITE" id="PS51464"/>
    </source>
</evidence>
<protein>
    <recommendedName>
        <fullName evidence="1">SIS domain-containing protein</fullName>
    </recommendedName>
</protein>
<dbReference type="InterPro" id="IPR035472">
    <property type="entry name" value="RpiR-like_SIS"/>
</dbReference>
<dbReference type="PROSITE" id="PS51464">
    <property type="entry name" value="SIS"/>
    <property type="match status" value="1"/>
</dbReference>
<dbReference type="Proteomes" id="UP000219994">
    <property type="component" value="Unassembled WGS sequence"/>
</dbReference>
<accession>A0A2A6FR57</accession>
<dbReference type="EMBL" id="NAEP01000041">
    <property type="protein sequence ID" value="PDQ35091.1"/>
    <property type="molecule type" value="Genomic_DNA"/>
</dbReference>
<dbReference type="SUPFAM" id="SSF53697">
    <property type="entry name" value="SIS domain"/>
    <property type="match status" value="1"/>
</dbReference>
<dbReference type="Pfam" id="PF01380">
    <property type="entry name" value="SIS"/>
    <property type="match status" value="1"/>
</dbReference>
<dbReference type="Gene3D" id="3.40.50.10490">
    <property type="entry name" value="Glucose-6-phosphate isomerase like protein, domain 1"/>
    <property type="match status" value="1"/>
</dbReference>
<organism evidence="2 3">
    <name type="scientific">Candidatus Lumbricidiphila eiseniae</name>
    <dbReference type="NCBI Taxonomy" id="1969409"/>
    <lineage>
        <taxon>Bacteria</taxon>
        <taxon>Bacillati</taxon>
        <taxon>Actinomycetota</taxon>
        <taxon>Actinomycetes</taxon>
        <taxon>Micrococcales</taxon>
        <taxon>Microbacteriaceae</taxon>
        <taxon>Candidatus Lumbricidiphila</taxon>
    </lineage>
</organism>
<dbReference type="GO" id="GO:1901135">
    <property type="term" value="P:carbohydrate derivative metabolic process"/>
    <property type="evidence" value="ECO:0007669"/>
    <property type="project" value="InterPro"/>
</dbReference>
<comment type="caution">
    <text evidence="2">The sequence shown here is derived from an EMBL/GenBank/DDBJ whole genome shotgun (WGS) entry which is preliminary data.</text>
</comment>
<sequence length="348" mass="36071">MGALRTTPLETSHCPLEQYRIETGTVNVINLEHLTRLIDSLESSDDIRPNTKPASSEGTIFIGSGDSLSSGILATAFGHRAFSSGDLTWTGTLPFGTQTVVGISHSGNSGATVRAIRLAREVGKRTIAITSNPASPLATEADEIQVVPTLTIAEVVPCAGHLMLGLGVAAVCGVDTAAASSELARTIAAHRGTIQTTVDALPASAPNGISILTLPELRGAGDFWALKLIEATGLTVRTVALEESGHVDYFIGPDSHLVLQLVGAAGRDRFERLAAALVSTGQTVHPVCFGGRATDDMRAAVLVEIAGAAVGALVAEAAAAQWDRPPFRGGAVNMDARHIKLDGEPYST</sequence>
<feature type="domain" description="SIS" evidence="1">
    <location>
        <begin position="68"/>
        <end position="179"/>
    </location>
</feature>
<name>A0A2A6FR57_9MICO</name>
<dbReference type="InterPro" id="IPR001347">
    <property type="entry name" value="SIS_dom"/>
</dbReference>
<dbReference type="InterPro" id="IPR046348">
    <property type="entry name" value="SIS_dom_sf"/>
</dbReference>
<evidence type="ECO:0000313" key="3">
    <source>
        <dbReference type="Proteomes" id="UP000219994"/>
    </source>
</evidence>
<dbReference type="AlphaFoldDB" id="A0A2A6FR57"/>
<dbReference type="CDD" id="cd05013">
    <property type="entry name" value="SIS_RpiR"/>
    <property type="match status" value="1"/>
</dbReference>